<proteinExistence type="predicted"/>
<sequence>LYRNGEATGQTLTLSASNEWQGTFHDLALINPADSTEYVYTVKEVGEANGLIQFGERQFDVIYGGLMGGVTSITNKEKTQEPKTRDLHVTKAWELQGNELLVPQIEVELYRNGEATGQTLTLSASNDWQGTFRDLALINPANSTEYVYTVKEVGEANGLIQFGERQFDVTYTGTMIDGFTIENKEKPTTPPDIPEEPGEPEEPPTPPEIPEEPGEPEKPSAPENPRKQLPPTGEVMSGYVLVGLLLIMNAIIVFTLIDFNEDY</sequence>
<dbReference type="Pfam" id="PF05738">
    <property type="entry name" value="Cna_B"/>
    <property type="match status" value="2"/>
</dbReference>
<dbReference type="InterPro" id="IPR008454">
    <property type="entry name" value="Collagen-bd_Cna-like_B-typ_dom"/>
</dbReference>
<keyword evidence="2" id="KW-0812">Transmembrane</keyword>
<feature type="compositionally biased region" description="Acidic residues" evidence="1">
    <location>
        <begin position="193"/>
        <end position="202"/>
    </location>
</feature>
<protein>
    <recommendedName>
        <fullName evidence="3">CNA-B domain-containing protein</fullName>
    </recommendedName>
</protein>
<dbReference type="RefSeq" id="WP_006701237.1">
    <property type="nucleotide sequence ID" value="NZ_JH932300.1"/>
</dbReference>
<dbReference type="SUPFAM" id="SSF49478">
    <property type="entry name" value="Cna protein B-type domain"/>
    <property type="match status" value="2"/>
</dbReference>
<dbReference type="PATRIC" id="fig|883112.3.peg.572"/>
<evidence type="ECO:0000256" key="2">
    <source>
        <dbReference type="SAM" id="Phobius"/>
    </source>
</evidence>
<comment type="caution">
    <text evidence="4">The sequence shown here is derived from an EMBL/GenBank/DDBJ whole genome shotgun (WGS) entry which is preliminary data.</text>
</comment>
<dbReference type="AlphaFoldDB" id="K1LKP2"/>
<evidence type="ECO:0000259" key="3">
    <source>
        <dbReference type="Pfam" id="PF05738"/>
    </source>
</evidence>
<dbReference type="CDD" id="cd00222">
    <property type="entry name" value="CollagenBindB"/>
    <property type="match status" value="2"/>
</dbReference>
<evidence type="ECO:0000256" key="1">
    <source>
        <dbReference type="SAM" id="MobiDB-lite"/>
    </source>
</evidence>
<reference evidence="4 5" key="1">
    <citation type="submission" date="2012-07" db="EMBL/GenBank/DDBJ databases">
        <title>The Genome Sequence of Facklamia ignava CCUG 37419.</title>
        <authorList>
            <consortium name="The Broad Institute Genome Sequencing Platform"/>
            <person name="Earl A."/>
            <person name="Ward D."/>
            <person name="Feldgarden M."/>
            <person name="Gevers D."/>
            <person name="Huys G."/>
            <person name="Walker B."/>
            <person name="Young S.K."/>
            <person name="Zeng Q."/>
            <person name="Gargeya S."/>
            <person name="Fitzgerald M."/>
            <person name="Haas B."/>
            <person name="Abouelleil A."/>
            <person name="Alvarado L."/>
            <person name="Arachchi H.M."/>
            <person name="Berlin A.M."/>
            <person name="Chapman S.B."/>
            <person name="Goldberg J."/>
            <person name="Griggs A."/>
            <person name="Gujja S."/>
            <person name="Hansen M."/>
            <person name="Howarth C."/>
            <person name="Imamovic A."/>
            <person name="Larimer J."/>
            <person name="McCowen C."/>
            <person name="Montmayeur A."/>
            <person name="Murphy C."/>
            <person name="Neiman D."/>
            <person name="Pearson M."/>
            <person name="Priest M."/>
            <person name="Roberts A."/>
            <person name="Saif S."/>
            <person name="Shea T."/>
            <person name="Sisk P."/>
            <person name="Sykes S."/>
            <person name="Wortman J."/>
            <person name="Nusbaum C."/>
            <person name="Birren B."/>
        </authorList>
    </citation>
    <scope>NUCLEOTIDE SEQUENCE [LARGE SCALE GENOMIC DNA]</scope>
    <source>
        <strain evidence="4 5">CCUG 37419</strain>
    </source>
</reference>
<dbReference type="STRING" id="883112.HMPREF9707_00574"/>
<evidence type="ECO:0000313" key="4">
    <source>
        <dbReference type="EMBL" id="EKB57275.1"/>
    </source>
</evidence>
<gene>
    <name evidence="4" type="ORF">HMPREF9707_00574</name>
</gene>
<feature type="non-terminal residue" evidence="4">
    <location>
        <position position="1"/>
    </location>
</feature>
<feature type="domain" description="CNA-B" evidence="3">
    <location>
        <begin position="88"/>
        <end position="157"/>
    </location>
</feature>
<keyword evidence="2" id="KW-1133">Transmembrane helix</keyword>
<evidence type="ECO:0000313" key="5">
    <source>
        <dbReference type="Proteomes" id="UP000005147"/>
    </source>
</evidence>
<dbReference type="Proteomes" id="UP000005147">
    <property type="component" value="Unassembled WGS sequence"/>
</dbReference>
<feature type="compositionally biased region" description="Basic and acidic residues" evidence="1">
    <location>
        <begin position="215"/>
        <end position="226"/>
    </location>
</feature>
<accession>K1LKP2</accession>
<dbReference type="HOGENOM" id="CLU_1252961_0_0_9"/>
<name>K1LKP2_9LACT</name>
<feature type="transmembrane region" description="Helical" evidence="2">
    <location>
        <begin position="236"/>
        <end position="257"/>
    </location>
</feature>
<organism evidence="4 5">
    <name type="scientific">Falseniella ignava CCUG 37419</name>
    <dbReference type="NCBI Taxonomy" id="883112"/>
    <lineage>
        <taxon>Bacteria</taxon>
        <taxon>Bacillati</taxon>
        <taxon>Bacillota</taxon>
        <taxon>Bacilli</taxon>
        <taxon>Lactobacillales</taxon>
        <taxon>Aerococcaceae</taxon>
        <taxon>Falseniella</taxon>
    </lineage>
</organism>
<keyword evidence="5" id="KW-1185">Reference proteome</keyword>
<feature type="region of interest" description="Disordered" evidence="1">
    <location>
        <begin position="179"/>
        <end position="232"/>
    </location>
</feature>
<dbReference type="eggNOG" id="COG4932">
    <property type="taxonomic scope" value="Bacteria"/>
</dbReference>
<dbReference type="Gene3D" id="2.60.40.1140">
    <property type="entry name" value="Collagen-binding surface protein Cna, B-type domain"/>
    <property type="match status" value="2"/>
</dbReference>
<feature type="domain" description="CNA-B" evidence="3">
    <location>
        <begin position="1"/>
        <end position="47"/>
    </location>
</feature>
<keyword evidence="2" id="KW-0472">Membrane</keyword>
<dbReference type="EMBL" id="AGZE01000018">
    <property type="protein sequence ID" value="EKB57275.1"/>
    <property type="molecule type" value="Genomic_DNA"/>
</dbReference>